<comment type="similarity">
    <text evidence="1">Belongs to the adenylyl cyclase class-3 family.</text>
</comment>
<dbReference type="CDD" id="cd07302">
    <property type="entry name" value="CHD"/>
    <property type="match status" value="1"/>
</dbReference>
<feature type="domain" description="Guanylate cyclase" evidence="3">
    <location>
        <begin position="360"/>
        <end position="490"/>
    </location>
</feature>
<evidence type="ECO:0000313" key="4">
    <source>
        <dbReference type="EMBL" id="CDM95491.1"/>
    </source>
</evidence>
<dbReference type="PANTHER" id="PTHR43081">
    <property type="entry name" value="ADENYLATE CYCLASE, TERMINAL-DIFFERENTIATION SPECIFIC-RELATED"/>
    <property type="match status" value="1"/>
</dbReference>
<dbReference type="SMART" id="SM00240">
    <property type="entry name" value="FHA"/>
    <property type="match status" value="1"/>
</dbReference>
<keyword evidence="4" id="KW-0456">Lyase</keyword>
<dbReference type="Pfam" id="PF13185">
    <property type="entry name" value="GAF_2"/>
    <property type="match status" value="1"/>
</dbReference>
<dbReference type="InterPro" id="IPR008984">
    <property type="entry name" value="SMAD_FHA_dom_sf"/>
</dbReference>
<dbReference type="Gene3D" id="3.30.70.1230">
    <property type="entry name" value="Nucleotide cyclase"/>
    <property type="match status" value="1"/>
</dbReference>
<evidence type="ECO:0000313" key="5">
    <source>
        <dbReference type="Proteomes" id="UP000032946"/>
    </source>
</evidence>
<evidence type="ECO:0000259" key="2">
    <source>
        <dbReference type="PROSITE" id="PS50006"/>
    </source>
</evidence>
<dbReference type="Gene3D" id="2.60.200.20">
    <property type="match status" value="1"/>
</dbReference>
<dbReference type="InterPro" id="IPR029016">
    <property type="entry name" value="GAF-like_dom_sf"/>
</dbReference>
<dbReference type="GO" id="GO:0035556">
    <property type="term" value="P:intracellular signal transduction"/>
    <property type="evidence" value="ECO:0007669"/>
    <property type="project" value="InterPro"/>
</dbReference>
<keyword evidence="5" id="KW-1185">Reference proteome</keyword>
<name>A0A9P1KGR1_9CYAN</name>
<dbReference type="SUPFAM" id="SSF49879">
    <property type="entry name" value="SMAD/FHA domain"/>
    <property type="match status" value="1"/>
</dbReference>
<dbReference type="EMBL" id="FO818640">
    <property type="protein sequence ID" value="CDM95491.1"/>
    <property type="molecule type" value="Genomic_DNA"/>
</dbReference>
<dbReference type="SUPFAM" id="SSF55781">
    <property type="entry name" value="GAF domain-like"/>
    <property type="match status" value="1"/>
</dbReference>
<dbReference type="GO" id="GO:0009190">
    <property type="term" value="P:cyclic nucleotide biosynthetic process"/>
    <property type="evidence" value="ECO:0007669"/>
    <property type="project" value="InterPro"/>
</dbReference>
<dbReference type="CDD" id="cd00060">
    <property type="entry name" value="FHA"/>
    <property type="match status" value="1"/>
</dbReference>
<feature type="domain" description="FHA" evidence="2">
    <location>
        <begin position="25"/>
        <end position="75"/>
    </location>
</feature>
<dbReference type="GO" id="GO:0004016">
    <property type="term" value="F:adenylate cyclase activity"/>
    <property type="evidence" value="ECO:0007669"/>
    <property type="project" value="UniProtKB-ARBA"/>
</dbReference>
<dbReference type="Pfam" id="PF00498">
    <property type="entry name" value="FHA"/>
    <property type="match status" value="1"/>
</dbReference>
<sequence length="543" mass="60594">MDELRLRLILENQPERLIPVDRNEFIIGRSPECNLQLPFIEVSRRHTRIYKGTDGGWWVEDLGSKNGTCLNDISLAQPHPLKVNDQLRIDQIRLDILPPDTKKNGGRKIGTLVEGTNLIGRVQDLKQQWIQSNTQFDEDINNYRRSVARLQDLVEIAKCLNSAESIDAIFSQTQSVIFHDIPIIERLALLVDLNGDGQLELVKVASKKSSHSLDIYNDGSWISRSICKRVFRDKIAIKTADAQQDTRFESEPSILVKDIRSCIAVPLWDEDNVVGVLYGDAHFSFEYWTRGGDEDLSFFSALGNLVAASIQRWLLTQKLQQEGTIRQRLERYHTPAVVQHLINVGALDNGRLPSTDAEISILFADIVGFTALSERLPANELATLLNAFFEEMLQEVFALGGTLDKFIGDCIMAFFGAPEPQADHAERAVNASLGMLERLEQLNAKGKLSEPLQLRIAINSGRAVVGDVGSSQRVDYTVLGGTINLAARMEPICPPGKCVISQATYQMLRSPEQFALMGDYTFKGIDHPVTIYQNVEVGKPGSP</sequence>
<proteinExistence type="inferred from homology"/>
<dbReference type="EC" id="4.6.1.-" evidence="4"/>
<dbReference type="Proteomes" id="UP000032946">
    <property type="component" value="Chromosome"/>
</dbReference>
<dbReference type="Gene3D" id="3.30.450.40">
    <property type="match status" value="1"/>
</dbReference>
<dbReference type="PROSITE" id="PS50006">
    <property type="entry name" value="FHA_DOMAIN"/>
    <property type="match status" value="1"/>
</dbReference>
<evidence type="ECO:0000256" key="1">
    <source>
        <dbReference type="ARBA" id="ARBA00005381"/>
    </source>
</evidence>
<dbReference type="PANTHER" id="PTHR43081:SF1">
    <property type="entry name" value="ADENYLATE CYCLASE, TERMINAL-DIFFERENTIATION SPECIFIC"/>
    <property type="match status" value="1"/>
</dbReference>
<dbReference type="PROSITE" id="PS50125">
    <property type="entry name" value="GUANYLATE_CYCLASE_2"/>
    <property type="match status" value="1"/>
</dbReference>
<dbReference type="SMR" id="A0A9P1KGR1"/>
<accession>A0A9P1KGR1</accession>
<dbReference type="SMART" id="SM00044">
    <property type="entry name" value="CYCc"/>
    <property type="match status" value="1"/>
</dbReference>
<dbReference type="RefSeq" id="WP_006625333.1">
    <property type="nucleotide sequence ID" value="NZ_FO818640.1"/>
</dbReference>
<dbReference type="Pfam" id="PF00211">
    <property type="entry name" value="Guanylate_cyc"/>
    <property type="match status" value="1"/>
</dbReference>
<dbReference type="SUPFAM" id="SSF55073">
    <property type="entry name" value="Nucleotide cyclase"/>
    <property type="match status" value="1"/>
</dbReference>
<dbReference type="InterPro" id="IPR001054">
    <property type="entry name" value="A/G_cyclase"/>
</dbReference>
<dbReference type="InterPro" id="IPR003018">
    <property type="entry name" value="GAF"/>
</dbReference>
<dbReference type="InterPro" id="IPR029787">
    <property type="entry name" value="Nucleotide_cyclase"/>
</dbReference>
<dbReference type="InterPro" id="IPR050697">
    <property type="entry name" value="Adenylyl/Guanylyl_Cyclase_3/4"/>
</dbReference>
<dbReference type="SMART" id="SM00065">
    <property type="entry name" value="GAF"/>
    <property type="match status" value="1"/>
</dbReference>
<protein>
    <submittedName>
        <fullName evidence="4">Adenylate/guanylate cyclase with GAF sensor and FHA domain</fullName>
        <ecNumber evidence="4">4.6.1.-</ecNumber>
    </submittedName>
</protein>
<evidence type="ECO:0000259" key="3">
    <source>
        <dbReference type="PROSITE" id="PS50125"/>
    </source>
</evidence>
<reference evidence="4 5" key="1">
    <citation type="submission" date="2014-02" db="EMBL/GenBank/DDBJ databases">
        <authorList>
            <person name="Genoscope - CEA"/>
        </authorList>
    </citation>
    <scope>NUCLEOTIDE SEQUENCE [LARGE SCALE GENOMIC DNA]</scope>
    <source>
        <strain evidence="4 5">PCC 8005</strain>
    </source>
</reference>
<dbReference type="InterPro" id="IPR000253">
    <property type="entry name" value="FHA_dom"/>
</dbReference>
<organism evidence="4 5">
    <name type="scientific">Limnospira indica PCC 8005</name>
    <dbReference type="NCBI Taxonomy" id="376219"/>
    <lineage>
        <taxon>Bacteria</taxon>
        <taxon>Bacillati</taxon>
        <taxon>Cyanobacteriota</taxon>
        <taxon>Cyanophyceae</taxon>
        <taxon>Oscillatoriophycideae</taxon>
        <taxon>Oscillatoriales</taxon>
        <taxon>Sirenicapillariaceae</taxon>
        <taxon>Limnospira</taxon>
    </lineage>
</organism>
<gene>
    <name evidence="4" type="primary">cyaD</name>
    <name evidence="4" type="ORF">ARTHRO_30760</name>
</gene>
<dbReference type="AlphaFoldDB" id="A0A9P1KGR1"/>